<proteinExistence type="predicted"/>
<accession>A0ABV8BPL2</accession>
<sequence length="283" mass="29931">MVHELYAAGLDLHTVLGLLHRHRRLAEDRVQAVITRLDDTISTIHQTGARLALARAAPTIDALIALPGGIDLAHYLHTLTRHCAGLLDVDAAAIVLTGQDVAAAGQDAATARELCQLHEGPSHDTCNTGQPVTVADLAATSRWPLFTTRARTAGFQAVHTLPLSFAGTPLGALALFSVSAHEPSAGEVQLAEGVADFAAFAITCDGVLRQRDSLAEQIRTTLVDHAVVDQAKGVLAERHGLPVDAAQSVMNTHSDLHDVHLIDTAQAIVDGTADLSDTVRRLR</sequence>
<evidence type="ECO:0000256" key="1">
    <source>
        <dbReference type="ARBA" id="ARBA00023015"/>
    </source>
</evidence>
<dbReference type="Gene3D" id="1.10.10.10">
    <property type="entry name" value="Winged helix-like DNA-binding domain superfamily/Winged helix DNA-binding domain"/>
    <property type="match status" value="1"/>
</dbReference>
<dbReference type="PROSITE" id="PS50921">
    <property type="entry name" value="ANTAR"/>
    <property type="match status" value="1"/>
</dbReference>
<dbReference type="InterPro" id="IPR036388">
    <property type="entry name" value="WH-like_DNA-bd_sf"/>
</dbReference>
<evidence type="ECO:0000313" key="4">
    <source>
        <dbReference type="EMBL" id="MFC3891240.1"/>
    </source>
</evidence>
<keyword evidence="2" id="KW-0804">Transcription</keyword>
<evidence type="ECO:0000259" key="3">
    <source>
        <dbReference type="PROSITE" id="PS50921"/>
    </source>
</evidence>
<dbReference type="SMART" id="SM01012">
    <property type="entry name" value="ANTAR"/>
    <property type="match status" value="1"/>
</dbReference>
<dbReference type="Pfam" id="PF13185">
    <property type="entry name" value="GAF_2"/>
    <property type="match status" value="1"/>
</dbReference>
<gene>
    <name evidence="4" type="ORF">ACFOWZ_07105</name>
</gene>
<dbReference type="InterPro" id="IPR029016">
    <property type="entry name" value="GAF-like_dom_sf"/>
</dbReference>
<organism evidence="4 5">
    <name type="scientific">Lentzea rhizosphaerae</name>
    <dbReference type="NCBI Taxonomy" id="2041025"/>
    <lineage>
        <taxon>Bacteria</taxon>
        <taxon>Bacillati</taxon>
        <taxon>Actinomycetota</taxon>
        <taxon>Actinomycetes</taxon>
        <taxon>Pseudonocardiales</taxon>
        <taxon>Pseudonocardiaceae</taxon>
        <taxon>Lentzea</taxon>
    </lineage>
</organism>
<keyword evidence="5" id="KW-1185">Reference proteome</keyword>
<dbReference type="RefSeq" id="WP_382370379.1">
    <property type="nucleotide sequence ID" value="NZ_JBHRZI010000010.1"/>
</dbReference>
<feature type="domain" description="ANTAR" evidence="3">
    <location>
        <begin position="208"/>
        <end position="269"/>
    </location>
</feature>
<keyword evidence="1" id="KW-0805">Transcription regulation</keyword>
<evidence type="ECO:0000313" key="5">
    <source>
        <dbReference type="Proteomes" id="UP001595690"/>
    </source>
</evidence>
<evidence type="ECO:0000256" key="2">
    <source>
        <dbReference type="ARBA" id="ARBA00023163"/>
    </source>
</evidence>
<dbReference type="Proteomes" id="UP001595690">
    <property type="component" value="Unassembled WGS sequence"/>
</dbReference>
<dbReference type="SUPFAM" id="SSF55781">
    <property type="entry name" value="GAF domain-like"/>
    <property type="match status" value="1"/>
</dbReference>
<dbReference type="Pfam" id="PF03861">
    <property type="entry name" value="ANTAR"/>
    <property type="match status" value="1"/>
</dbReference>
<dbReference type="InterPro" id="IPR005561">
    <property type="entry name" value="ANTAR"/>
</dbReference>
<comment type="caution">
    <text evidence="4">The sequence shown here is derived from an EMBL/GenBank/DDBJ whole genome shotgun (WGS) entry which is preliminary data.</text>
</comment>
<dbReference type="InterPro" id="IPR003018">
    <property type="entry name" value="GAF"/>
</dbReference>
<dbReference type="Gene3D" id="3.30.450.40">
    <property type="match status" value="1"/>
</dbReference>
<name>A0ABV8BPL2_9PSEU</name>
<reference evidence="5" key="1">
    <citation type="journal article" date="2019" name="Int. J. Syst. Evol. Microbiol.">
        <title>The Global Catalogue of Microorganisms (GCM) 10K type strain sequencing project: providing services to taxonomists for standard genome sequencing and annotation.</title>
        <authorList>
            <consortium name="The Broad Institute Genomics Platform"/>
            <consortium name="The Broad Institute Genome Sequencing Center for Infectious Disease"/>
            <person name="Wu L."/>
            <person name="Ma J."/>
        </authorList>
    </citation>
    <scope>NUCLEOTIDE SEQUENCE [LARGE SCALE GENOMIC DNA]</scope>
    <source>
        <strain evidence="5">CGMCC 4.7405</strain>
    </source>
</reference>
<protein>
    <submittedName>
        <fullName evidence="4">GAF and ANTAR domain-containing protein</fullName>
    </submittedName>
</protein>
<dbReference type="EMBL" id="JBHRZI010000010">
    <property type="protein sequence ID" value="MFC3891240.1"/>
    <property type="molecule type" value="Genomic_DNA"/>
</dbReference>